<dbReference type="PROSITE" id="PS51318">
    <property type="entry name" value="TAT"/>
    <property type="match status" value="1"/>
</dbReference>
<dbReference type="InterPro" id="IPR050463">
    <property type="entry name" value="Gfo/Idh/MocA_oxidrdct_glycsds"/>
</dbReference>
<dbReference type="SUPFAM" id="SSF55347">
    <property type="entry name" value="Glyceraldehyde-3-phosphate dehydrogenase-like, C-terminal domain"/>
    <property type="match status" value="1"/>
</dbReference>
<evidence type="ECO:0000313" key="3">
    <source>
        <dbReference type="Proteomes" id="UP000318878"/>
    </source>
</evidence>
<dbReference type="NCBIfam" id="TIGR01409">
    <property type="entry name" value="TAT_signal_seq"/>
    <property type="match status" value="1"/>
</dbReference>
<dbReference type="InterPro" id="IPR006311">
    <property type="entry name" value="TAT_signal"/>
</dbReference>
<dbReference type="InterPro" id="IPR036291">
    <property type="entry name" value="NAD(P)-bd_dom_sf"/>
</dbReference>
<feature type="domain" description="Gfo/Idh/MocA-like oxidoreductase N-terminal" evidence="1">
    <location>
        <begin position="46"/>
        <end position="171"/>
    </location>
</feature>
<keyword evidence="3" id="KW-1185">Reference proteome</keyword>
<reference evidence="2 3" key="1">
    <citation type="submission" date="2019-02" db="EMBL/GenBank/DDBJ databases">
        <title>Deep-cultivation of Planctomycetes and their phenomic and genomic characterization uncovers novel biology.</title>
        <authorList>
            <person name="Wiegand S."/>
            <person name="Jogler M."/>
            <person name="Boedeker C."/>
            <person name="Pinto D."/>
            <person name="Vollmers J."/>
            <person name="Rivas-Marin E."/>
            <person name="Kohn T."/>
            <person name="Peeters S.H."/>
            <person name="Heuer A."/>
            <person name="Rast P."/>
            <person name="Oberbeckmann S."/>
            <person name="Bunk B."/>
            <person name="Jeske O."/>
            <person name="Meyerdierks A."/>
            <person name="Storesund J.E."/>
            <person name="Kallscheuer N."/>
            <person name="Luecker S."/>
            <person name="Lage O.M."/>
            <person name="Pohl T."/>
            <person name="Merkel B.J."/>
            <person name="Hornburger P."/>
            <person name="Mueller R.-W."/>
            <person name="Bruemmer F."/>
            <person name="Labrenz M."/>
            <person name="Spormann A.M."/>
            <person name="Op Den Camp H."/>
            <person name="Overmann J."/>
            <person name="Amann R."/>
            <person name="Jetten M.S.M."/>
            <person name="Mascher T."/>
            <person name="Medema M.H."/>
            <person name="Devos D.P."/>
            <person name="Kaster A.-K."/>
            <person name="Ovreas L."/>
            <person name="Rohde M."/>
            <person name="Galperin M.Y."/>
            <person name="Jogler C."/>
        </authorList>
    </citation>
    <scope>NUCLEOTIDE SEQUENCE [LARGE SCALE GENOMIC DNA]</scope>
    <source>
        <strain evidence="2 3">Enr8</strain>
    </source>
</reference>
<dbReference type="GO" id="GO:0050112">
    <property type="term" value="F:inositol 2-dehydrogenase (NAD+) activity"/>
    <property type="evidence" value="ECO:0007669"/>
    <property type="project" value="UniProtKB-EC"/>
</dbReference>
<comment type="caution">
    <text evidence="2">The sequence shown here is derived from an EMBL/GenBank/DDBJ whole genome shotgun (WGS) entry which is preliminary data.</text>
</comment>
<accession>A0A5C5V0P2</accession>
<organism evidence="2 3">
    <name type="scientific">Blastopirellula retiformator</name>
    <dbReference type="NCBI Taxonomy" id="2527970"/>
    <lineage>
        <taxon>Bacteria</taxon>
        <taxon>Pseudomonadati</taxon>
        <taxon>Planctomycetota</taxon>
        <taxon>Planctomycetia</taxon>
        <taxon>Pirellulales</taxon>
        <taxon>Pirellulaceae</taxon>
        <taxon>Blastopirellula</taxon>
    </lineage>
</organism>
<name>A0A5C5V0P2_9BACT</name>
<dbReference type="AlphaFoldDB" id="A0A5C5V0P2"/>
<dbReference type="SUPFAM" id="SSF51735">
    <property type="entry name" value="NAD(P)-binding Rossmann-fold domains"/>
    <property type="match status" value="1"/>
</dbReference>
<protein>
    <submittedName>
        <fullName evidence="2">Inositol 2-dehydrogenase</fullName>
        <ecNumber evidence="2">1.1.1.18</ecNumber>
    </submittedName>
</protein>
<keyword evidence="2" id="KW-0560">Oxidoreductase</keyword>
<dbReference type="Gene3D" id="3.30.360.10">
    <property type="entry name" value="Dihydrodipicolinate Reductase, domain 2"/>
    <property type="match status" value="1"/>
</dbReference>
<proteinExistence type="predicted"/>
<dbReference type="EC" id="1.1.1.18" evidence="2"/>
<dbReference type="EMBL" id="SJPF01000004">
    <property type="protein sequence ID" value="TWT31579.1"/>
    <property type="molecule type" value="Genomic_DNA"/>
</dbReference>
<evidence type="ECO:0000313" key="2">
    <source>
        <dbReference type="EMBL" id="TWT31579.1"/>
    </source>
</evidence>
<dbReference type="RefSeq" id="WP_146433792.1">
    <property type="nucleotide sequence ID" value="NZ_SJPF01000004.1"/>
</dbReference>
<dbReference type="InterPro" id="IPR019546">
    <property type="entry name" value="TAT_signal_bac_arc"/>
</dbReference>
<dbReference type="PANTHER" id="PTHR43818:SF5">
    <property type="entry name" value="OXIDOREDUCTASE FAMILY PROTEIN"/>
    <property type="match status" value="1"/>
</dbReference>
<dbReference type="PANTHER" id="PTHR43818">
    <property type="entry name" value="BCDNA.GH03377"/>
    <property type="match status" value="1"/>
</dbReference>
<dbReference type="Gene3D" id="3.40.50.720">
    <property type="entry name" value="NAD(P)-binding Rossmann-like Domain"/>
    <property type="match status" value="1"/>
</dbReference>
<sequence length="431" mass="47059">MPNENSTAPSDSRRDFLKKSAAISGAAAVGSLSVAQSAHAAGSDMLKVALIGCGGRGSGAAKNATMGDENLKVTVLCDIFPDVLAQARERLGRALGERMDVTDDSCFSGFDGYKQVMECDVDVVLLATPPHFRPAHLRAAIEAGKHVFCEKPVAVDGPGCRHVLETVEMAKEKNLSIVSGLCWRYAPMVKETVAKIKSGAIGDIVAIHETYLTGTLWYRQPQPDWTEMENQVRNWTYYTWLAGDIIAEQHIHSLDKALWLNDDAPPLVCEAIGGRQVRTEAKWGNIYDNFGVAYAFPNDVKVFSYCRQMAGCYNDVNDYVLGAKGKAAILSGTVTPNEGEAWKYDGPGGNMYDLEHKALYEGIRSGNVINNGVYMTRSTLMAIMGRMAAYTGQKITWEMALNSQEDMTPKKYEWGDVAIPSVAMPGKTKFV</sequence>
<dbReference type="OrthoDB" id="253515at2"/>
<dbReference type="Pfam" id="PF01408">
    <property type="entry name" value="GFO_IDH_MocA"/>
    <property type="match status" value="1"/>
</dbReference>
<gene>
    <name evidence="2" type="primary">iolG_8</name>
    <name evidence="2" type="ORF">Enr8_35010</name>
</gene>
<dbReference type="Proteomes" id="UP000318878">
    <property type="component" value="Unassembled WGS sequence"/>
</dbReference>
<dbReference type="InterPro" id="IPR000683">
    <property type="entry name" value="Gfo/Idh/MocA-like_OxRdtase_N"/>
</dbReference>
<evidence type="ECO:0000259" key="1">
    <source>
        <dbReference type="Pfam" id="PF01408"/>
    </source>
</evidence>
<dbReference type="GO" id="GO:0000166">
    <property type="term" value="F:nucleotide binding"/>
    <property type="evidence" value="ECO:0007669"/>
    <property type="project" value="InterPro"/>
</dbReference>